<accession>A0A4S3B6N8</accession>
<dbReference type="AlphaFoldDB" id="A0A4S3B6N8"/>
<dbReference type="RefSeq" id="WP_136135694.1">
    <property type="nucleotide sequence ID" value="NZ_SDGV01000001.1"/>
</dbReference>
<dbReference type="Pfam" id="PF00392">
    <property type="entry name" value="GntR"/>
    <property type="match status" value="1"/>
</dbReference>
<keyword evidence="2" id="KW-0238">DNA-binding</keyword>
<evidence type="ECO:0000313" key="6">
    <source>
        <dbReference type="Proteomes" id="UP000310506"/>
    </source>
</evidence>
<dbReference type="InterPro" id="IPR006037">
    <property type="entry name" value="RCK_C"/>
</dbReference>
<dbReference type="InterPro" id="IPR000524">
    <property type="entry name" value="Tscrpt_reg_HTH_GntR"/>
</dbReference>
<dbReference type="InterPro" id="IPR036390">
    <property type="entry name" value="WH_DNA-bd_sf"/>
</dbReference>
<dbReference type="Proteomes" id="UP000310506">
    <property type="component" value="Unassembled WGS sequence"/>
</dbReference>
<dbReference type="GO" id="GO:0003700">
    <property type="term" value="F:DNA-binding transcription factor activity"/>
    <property type="evidence" value="ECO:0007669"/>
    <property type="project" value="InterPro"/>
</dbReference>
<dbReference type="GO" id="GO:0006813">
    <property type="term" value="P:potassium ion transport"/>
    <property type="evidence" value="ECO:0007669"/>
    <property type="project" value="InterPro"/>
</dbReference>
<dbReference type="SUPFAM" id="SSF116726">
    <property type="entry name" value="TrkA C-terminal domain-like"/>
    <property type="match status" value="1"/>
</dbReference>
<dbReference type="InterPro" id="IPR036721">
    <property type="entry name" value="RCK_C_sf"/>
</dbReference>
<proteinExistence type="predicted"/>
<protein>
    <submittedName>
        <fullName evidence="5">GntR family transcriptional regulator</fullName>
    </submittedName>
</protein>
<dbReference type="EMBL" id="SDGV01000001">
    <property type="protein sequence ID" value="THB62308.1"/>
    <property type="molecule type" value="Genomic_DNA"/>
</dbReference>
<evidence type="ECO:0000256" key="3">
    <source>
        <dbReference type="ARBA" id="ARBA00023163"/>
    </source>
</evidence>
<keyword evidence="1" id="KW-0805">Transcription regulation</keyword>
<evidence type="ECO:0000256" key="1">
    <source>
        <dbReference type="ARBA" id="ARBA00023015"/>
    </source>
</evidence>
<keyword evidence="6" id="KW-1185">Reference proteome</keyword>
<name>A0A4S3B6N8_9ENTE</name>
<evidence type="ECO:0000259" key="4">
    <source>
        <dbReference type="PROSITE" id="PS50949"/>
    </source>
</evidence>
<gene>
    <name evidence="5" type="ORF">ESZ54_00390</name>
</gene>
<dbReference type="PANTHER" id="PTHR44846">
    <property type="entry name" value="MANNOSYL-D-GLYCERATE TRANSPORT/METABOLISM SYSTEM REPRESSOR MNGR-RELATED"/>
    <property type="match status" value="1"/>
</dbReference>
<dbReference type="Gene3D" id="1.10.10.10">
    <property type="entry name" value="Winged helix-like DNA-binding domain superfamily/Winged helix DNA-binding domain"/>
    <property type="match status" value="1"/>
</dbReference>
<dbReference type="PANTHER" id="PTHR44846:SF1">
    <property type="entry name" value="MANNOSYL-D-GLYCERATE TRANSPORT_METABOLISM SYSTEM REPRESSOR MNGR-RELATED"/>
    <property type="match status" value="1"/>
</dbReference>
<feature type="domain" description="HTH gntR-type" evidence="4">
    <location>
        <begin position="9"/>
        <end position="77"/>
    </location>
</feature>
<organism evidence="5 6">
    <name type="scientific">Vagococcus silagei</name>
    <dbReference type="NCBI Taxonomy" id="2508885"/>
    <lineage>
        <taxon>Bacteria</taxon>
        <taxon>Bacillati</taxon>
        <taxon>Bacillota</taxon>
        <taxon>Bacilli</taxon>
        <taxon>Lactobacillales</taxon>
        <taxon>Enterococcaceae</taxon>
        <taxon>Vagococcus</taxon>
    </lineage>
</organism>
<evidence type="ECO:0000313" key="5">
    <source>
        <dbReference type="EMBL" id="THB62308.1"/>
    </source>
</evidence>
<sequence length="214" mass="24065">MEPMLITDLPKYQQVAISICERIVDDRYPVGAKISARSTLASTFSVSPETARKAVNVLVDLKIVSTKHGSGVTVTSKSKAQSFLTQYQSVQSIQSINTTIFESINKQRTELDQMTKLIKSLTVQTKKMHHESLFTPYELLLTVEADHLDTSISELNLWHETAATVVGISHDDNLLLSPGPYAKFSENDTIYFIGDEFAKQRMINFFYPQNLKES</sequence>
<dbReference type="GO" id="GO:0003677">
    <property type="term" value="F:DNA binding"/>
    <property type="evidence" value="ECO:0007669"/>
    <property type="project" value="UniProtKB-KW"/>
</dbReference>
<dbReference type="CDD" id="cd07377">
    <property type="entry name" value="WHTH_GntR"/>
    <property type="match status" value="1"/>
</dbReference>
<evidence type="ECO:0000256" key="2">
    <source>
        <dbReference type="ARBA" id="ARBA00023125"/>
    </source>
</evidence>
<dbReference type="SMART" id="SM00345">
    <property type="entry name" value="HTH_GNTR"/>
    <property type="match status" value="1"/>
</dbReference>
<comment type="caution">
    <text evidence="5">The sequence shown here is derived from an EMBL/GenBank/DDBJ whole genome shotgun (WGS) entry which is preliminary data.</text>
</comment>
<keyword evidence="3" id="KW-0804">Transcription</keyword>
<dbReference type="Gene3D" id="3.30.70.1450">
    <property type="entry name" value="Regulator of K+ conductance, C-terminal domain"/>
    <property type="match status" value="1"/>
</dbReference>
<dbReference type="GO" id="GO:0045892">
    <property type="term" value="P:negative regulation of DNA-templated transcription"/>
    <property type="evidence" value="ECO:0007669"/>
    <property type="project" value="TreeGrafter"/>
</dbReference>
<reference evidence="5 6" key="1">
    <citation type="submission" date="2019-01" db="EMBL/GenBank/DDBJ databases">
        <title>Vagococcus silagei sp. nov. isolated from brewer's grain.</title>
        <authorList>
            <person name="Guu J.-R."/>
        </authorList>
    </citation>
    <scope>NUCLEOTIDE SEQUENCE [LARGE SCALE GENOMIC DNA]</scope>
    <source>
        <strain evidence="5 6">2B-2</strain>
    </source>
</reference>
<dbReference type="InterPro" id="IPR050679">
    <property type="entry name" value="Bact_HTH_transcr_reg"/>
</dbReference>
<dbReference type="PROSITE" id="PS50949">
    <property type="entry name" value="HTH_GNTR"/>
    <property type="match status" value="1"/>
</dbReference>
<dbReference type="InterPro" id="IPR036388">
    <property type="entry name" value="WH-like_DNA-bd_sf"/>
</dbReference>
<dbReference type="Pfam" id="PF02080">
    <property type="entry name" value="TrkA_C"/>
    <property type="match status" value="1"/>
</dbReference>
<dbReference type="GO" id="GO:0008324">
    <property type="term" value="F:monoatomic cation transmembrane transporter activity"/>
    <property type="evidence" value="ECO:0007669"/>
    <property type="project" value="InterPro"/>
</dbReference>
<dbReference type="OrthoDB" id="226679at2"/>
<dbReference type="SUPFAM" id="SSF46785">
    <property type="entry name" value="Winged helix' DNA-binding domain"/>
    <property type="match status" value="1"/>
</dbReference>